<dbReference type="EMBL" id="MF957259">
    <property type="protein sequence ID" value="ATN93021.1"/>
    <property type="molecule type" value="Genomic_DNA"/>
</dbReference>
<keyword evidence="2" id="KW-1185">Reference proteome</keyword>
<keyword evidence="1" id="KW-0255">Endonuclease</keyword>
<proteinExistence type="predicted"/>
<protein>
    <submittedName>
        <fullName evidence="1">MobD-like homing endonuclease</fullName>
    </submittedName>
</protein>
<evidence type="ECO:0000313" key="2">
    <source>
        <dbReference type="Proteomes" id="UP000231463"/>
    </source>
</evidence>
<name>A0A2D1GM76_9CAUD</name>
<sequence>MIDAETILKAAFPQWEGVNKYVEFIKTNSTKLNKGHTQAHHILPKSIFPEYAKDPSNIVHLTHYNHFIAHAILSETKDYRMLQAINRMNNSKTAYKCSFEEFEEMAKIYSKVSTEISKAISIKMSSYYSIAENRIKISQAVKRWFENSDNLKIHLERVNSNEFKSLVSKKTKEWFENPENKIKHLNATRLSSKNLDYRKSLSLGVSQSWKNDEIREAHLKSRRKSYQWQNFDLLYTEWIKMNKPRYSTFSKELIKLGHPITSSLQAIVAEFDRRILNENF</sequence>
<gene>
    <name evidence="1" type="ORF">CPT_Melville_047</name>
</gene>
<dbReference type="Proteomes" id="UP000231463">
    <property type="component" value="Segment"/>
</dbReference>
<accession>A0A2D1GM76</accession>
<organism evidence="1 2">
    <name type="scientific">Salmonella phage Melville</name>
    <dbReference type="NCBI Taxonomy" id="2041413"/>
    <lineage>
        <taxon>Viruses</taxon>
        <taxon>Duplodnaviria</taxon>
        <taxon>Heunggongvirae</taxon>
        <taxon>Uroviricota</taxon>
        <taxon>Caudoviricetes</taxon>
        <taxon>Pantevenvirales</taxon>
        <taxon>Straboviridae</taxon>
        <taxon>Tevenvirinae</taxon>
        <taxon>Gelderlandvirus</taxon>
        <taxon>Gelderlandvirus melville</taxon>
    </lineage>
</organism>
<evidence type="ECO:0000313" key="1">
    <source>
        <dbReference type="EMBL" id="ATN93021.1"/>
    </source>
</evidence>
<reference evidence="2" key="1">
    <citation type="submission" date="2017-09" db="EMBL/GenBank/DDBJ databases">
        <title>The complete genome of Salmonella phage Melville.</title>
        <authorList>
            <person name="Zhang K."/>
            <person name="Xie Y."/>
            <person name="Liu M."/>
            <person name="Gill J."/>
        </authorList>
    </citation>
    <scope>NUCLEOTIDE SEQUENCE [LARGE SCALE GENOMIC DNA]</scope>
</reference>
<keyword evidence="1" id="KW-0540">Nuclease</keyword>
<dbReference type="GO" id="GO:0004519">
    <property type="term" value="F:endonuclease activity"/>
    <property type="evidence" value="ECO:0007669"/>
    <property type="project" value="UniProtKB-KW"/>
</dbReference>
<keyword evidence="1" id="KW-0378">Hydrolase</keyword>